<keyword evidence="1" id="KW-0732">Signal</keyword>
<dbReference type="OrthoDB" id="6627333at2759"/>
<accession>A0A9J6BBP5</accession>
<gene>
    <name evidence="2" type="ORF">PVAND_015275</name>
</gene>
<organism evidence="2 3">
    <name type="scientific">Polypedilum vanderplanki</name>
    <name type="common">Sleeping chironomid midge</name>
    <dbReference type="NCBI Taxonomy" id="319348"/>
    <lineage>
        <taxon>Eukaryota</taxon>
        <taxon>Metazoa</taxon>
        <taxon>Ecdysozoa</taxon>
        <taxon>Arthropoda</taxon>
        <taxon>Hexapoda</taxon>
        <taxon>Insecta</taxon>
        <taxon>Pterygota</taxon>
        <taxon>Neoptera</taxon>
        <taxon>Endopterygota</taxon>
        <taxon>Diptera</taxon>
        <taxon>Nematocera</taxon>
        <taxon>Chironomoidea</taxon>
        <taxon>Chironomidae</taxon>
        <taxon>Chironominae</taxon>
        <taxon>Polypedilum</taxon>
        <taxon>Polypedilum</taxon>
    </lineage>
</organism>
<dbReference type="EMBL" id="JADBJN010000004">
    <property type="protein sequence ID" value="KAG5667289.1"/>
    <property type="molecule type" value="Genomic_DNA"/>
</dbReference>
<feature type="chain" id="PRO_5039909814" evidence="1">
    <location>
        <begin position="19"/>
        <end position="143"/>
    </location>
</feature>
<feature type="signal peptide" evidence="1">
    <location>
        <begin position="1"/>
        <end position="18"/>
    </location>
</feature>
<comment type="caution">
    <text evidence="2">The sequence shown here is derived from an EMBL/GenBank/DDBJ whole genome shotgun (WGS) entry which is preliminary data.</text>
</comment>
<sequence length="143" mass="16612">MLALELLAALIGCSFVSTITKLHSHLTSQHYYWSDSEVCFKDGFGTLISNCHALQYRLLRNSRDSEIRQWKYVDTKSQCADLATKLSSTMKFGIRIPVWFTGRNFLKHEPDHWPTQSFTVPQREQAVICAHQFSESRIQRIIF</sequence>
<reference evidence="2" key="1">
    <citation type="submission" date="2021-03" db="EMBL/GenBank/DDBJ databases">
        <title>Chromosome level genome of the anhydrobiotic midge Polypedilum vanderplanki.</title>
        <authorList>
            <person name="Yoshida Y."/>
            <person name="Kikawada T."/>
            <person name="Gusev O."/>
        </authorList>
    </citation>
    <scope>NUCLEOTIDE SEQUENCE</scope>
    <source>
        <strain evidence="2">NIAS01</strain>
        <tissue evidence="2">Whole body or cell culture</tissue>
    </source>
</reference>
<evidence type="ECO:0000313" key="3">
    <source>
        <dbReference type="Proteomes" id="UP001107558"/>
    </source>
</evidence>
<protein>
    <submittedName>
        <fullName evidence="2">Uncharacterized protein</fullName>
    </submittedName>
</protein>
<evidence type="ECO:0000313" key="2">
    <source>
        <dbReference type="EMBL" id="KAG5667289.1"/>
    </source>
</evidence>
<proteinExistence type="predicted"/>
<dbReference type="AlphaFoldDB" id="A0A9J6BBP5"/>
<name>A0A9J6BBP5_POLVA</name>
<dbReference type="Proteomes" id="UP001107558">
    <property type="component" value="Chromosome 4"/>
</dbReference>
<evidence type="ECO:0000256" key="1">
    <source>
        <dbReference type="SAM" id="SignalP"/>
    </source>
</evidence>
<keyword evidence="3" id="KW-1185">Reference proteome</keyword>